<dbReference type="EMBL" id="CP043939">
    <property type="protein sequence ID" value="QER67127.1"/>
    <property type="molecule type" value="Genomic_DNA"/>
</dbReference>
<name>A0A5P1X4K3_9LACO</name>
<protein>
    <recommendedName>
        <fullName evidence="4">KxYKxGKxW signal peptide domain-containing protein</fullName>
    </recommendedName>
</protein>
<dbReference type="RefSeq" id="WP_150203793.1">
    <property type="nucleotide sequence ID" value="NZ_CP043939.1"/>
</dbReference>
<dbReference type="NCBIfam" id="TIGR03715">
    <property type="entry name" value="KxYKxGKxW"/>
    <property type="match status" value="1"/>
</dbReference>
<keyword evidence="1" id="KW-0732">Signal</keyword>
<organism evidence="2 3">
    <name type="scientific">Paucilactobacillus nenjiangensis</name>
    <dbReference type="NCBI Taxonomy" id="1296540"/>
    <lineage>
        <taxon>Bacteria</taxon>
        <taxon>Bacillati</taxon>
        <taxon>Bacillota</taxon>
        <taxon>Bacilli</taxon>
        <taxon>Lactobacillales</taxon>
        <taxon>Lactobacillaceae</taxon>
        <taxon>Paucilactobacillus</taxon>
    </lineage>
</organism>
<sequence length="85" mass="8936">MESPRFKMFKQGKCWCVSAIAIVGIAIGMGSGDVNVSADKISTSSISESDTLPSNSSSLQDAESLFVENNASNLSTVLDANSTTW</sequence>
<keyword evidence="3" id="KW-1185">Reference proteome</keyword>
<dbReference type="Proteomes" id="UP000325295">
    <property type="component" value="Chromosome"/>
</dbReference>
<proteinExistence type="predicted"/>
<gene>
    <name evidence="2" type="ORF">F0161_04060</name>
</gene>
<evidence type="ECO:0008006" key="4">
    <source>
        <dbReference type="Google" id="ProtNLM"/>
    </source>
</evidence>
<accession>A0A5P1X4K3</accession>
<evidence type="ECO:0000256" key="1">
    <source>
        <dbReference type="ARBA" id="ARBA00022729"/>
    </source>
</evidence>
<dbReference type="KEGG" id="lnn:F0161_04060"/>
<dbReference type="InterPro" id="IPR022263">
    <property type="entry name" value="KxYKxGKxW"/>
</dbReference>
<dbReference type="Pfam" id="PF19258">
    <property type="entry name" value="KxYKxGKxW_sig"/>
    <property type="match status" value="1"/>
</dbReference>
<evidence type="ECO:0000313" key="2">
    <source>
        <dbReference type="EMBL" id="QER67127.1"/>
    </source>
</evidence>
<reference evidence="2 3" key="1">
    <citation type="submission" date="2019-09" db="EMBL/GenBank/DDBJ databases">
        <title>Complete Genome Sequence of Lactobacillus nenjiangensis SH-Y15, isolated from sauerkraut.</title>
        <authorList>
            <person name="Yang H."/>
        </authorList>
    </citation>
    <scope>NUCLEOTIDE SEQUENCE [LARGE SCALE GENOMIC DNA]</scope>
    <source>
        <strain evidence="2 3">SH-Y15</strain>
    </source>
</reference>
<evidence type="ECO:0000313" key="3">
    <source>
        <dbReference type="Proteomes" id="UP000325295"/>
    </source>
</evidence>
<dbReference type="AlphaFoldDB" id="A0A5P1X4K3"/>